<dbReference type="InterPro" id="IPR008979">
    <property type="entry name" value="Galactose-bd-like_sf"/>
</dbReference>
<evidence type="ECO:0000256" key="6">
    <source>
        <dbReference type="ARBA" id="ARBA00022837"/>
    </source>
</evidence>
<comment type="similarity">
    <text evidence="2">Belongs to the fucolectin family.</text>
</comment>
<proteinExistence type="inferred from homology"/>
<dbReference type="SMART" id="SM00607">
    <property type="entry name" value="FTP"/>
    <property type="match status" value="1"/>
</dbReference>
<dbReference type="EMBL" id="CACRXK020012997">
    <property type="protein sequence ID" value="CAB4024375.1"/>
    <property type="molecule type" value="Genomic_DNA"/>
</dbReference>
<dbReference type="Pfam" id="PF22633">
    <property type="entry name" value="F5_F8_type_C_2"/>
    <property type="match status" value="1"/>
</dbReference>
<dbReference type="GO" id="GO:0010185">
    <property type="term" value="P:regulation of cellular defense response"/>
    <property type="evidence" value="ECO:0007669"/>
    <property type="project" value="UniProtKB-ARBA"/>
</dbReference>
<name>A0A6S7IY24_PARCT</name>
<evidence type="ECO:0000256" key="7">
    <source>
        <dbReference type="ARBA" id="ARBA00023157"/>
    </source>
</evidence>
<dbReference type="InterPro" id="IPR006585">
    <property type="entry name" value="FTP1"/>
</dbReference>
<evidence type="ECO:0000313" key="9">
    <source>
        <dbReference type="Proteomes" id="UP001152795"/>
    </source>
</evidence>
<dbReference type="InterPro" id="IPR037524">
    <property type="entry name" value="PA14/GLEYA"/>
</dbReference>
<dbReference type="Proteomes" id="UP001152795">
    <property type="component" value="Unassembled WGS sequence"/>
</dbReference>
<evidence type="ECO:0000256" key="5">
    <source>
        <dbReference type="ARBA" id="ARBA00022734"/>
    </source>
</evidence>
<dbReference type="PANTHER" id="PTHR45713">
    <property type="entry name" value="FTP DOMAIN-CONTAINING PROTEIN"/>
    <property type="match status" value="1"/>
</dbReference>
<evidence type="ECO:0000256" key="2">
    <source>
        <dbReference type="ARBA" id="ARBA00010147"/>
    </source>
</evidence>
<dbReference type="GO" id="GO:0001868">
    <property type="term" value="P:regulation of complement activation, lectin pathway"/>
    <property type="evidence" value="ECO:0007669"/>
    <property type="project" value="UniProtKB-ARBA"/>
</dbReference>
<reference evidence="8" key="1">
    <citation type="submission" date="2020-04" db="EMBL/GenBank/DDBJ databases">
        <authorList>
            <person name="Alioto T."/>
            <person name="Alioto T."/>
            <person name="Gomez Garrido J."/>
        </authorList>
    </citation>
    <scope>NUCLEOTIDE SEQUENCE</scope>
    <source>
        <strain evidence="8">A484AB</strain>
    </source>
</reference>
<keyword evidence="9" id="KW-1185">Reference proteome</keyword>
<dbReference type="GO" id="GO:0042806">
    <property type="term" value="F:fucose binding"/>
    <property type="evidence" value="ECO:0007669"/>
    <property type="project" value="UniProtKB-ARBA"/>
</dbReference>
<comment type="function">
    <text evidence="1">Acts as a defensive agent. Recognizes blood group fucosylated oligosaccharides including A, B, H and Lewis B-type antigens. Does not recognize Lewis A antigen and has low affinity for monovalent haptens.</text>
</comment>
<dbReference type="PANTHER" id="PTHR45713:SF6">
    <property type="entry name" value="F5_8 TYPE C DOMAIN-CONTAINING PROTEIN"/>
    <property type="match status" value="1"/>
</dbReference>
<sequence length="317" mass="35866">NIAKNQPTAISSTWKSQTASKNAVDGNADHFIAGGSCAVTKTQNNPWFRLELQTSTAVYGLLISNTEDKQGNKLQNFEIHIGDSLDQNGVINPKCGNRNFIRRGETKSFYCDPPLVGQYITINIPGIRKILPLCEIAVYDSELTSYRKHGVKVNIWRDLATTDIQQLYNDPKYPGNPDEQRILSTFDYKNMGNYYGGRLSAVYQPLQTGNYTLYAACTDKCEVFLRDWESGGKLEKIISLMKSTRYKVWNQYPAQKSKAIYLEKGKFYELVATVKEARSTDYLTVAVELPSGKFIAPIPAERLFIDTKEVKLRLERV</sequence>
<dbReference type="Gene3D" id="2.60.120.260">
    <property type="entry name" value="Galactose-binding domain-like"/>
    <property type="match status" value="1"/>
</dbReference>
<dbReference type="GO" id="GO:0046872">
    <property type="term" value="F:metal ion binding"/>
    <property type="evidence" value="ECO:0007669"/>
    <property type="project" value="UniProtKB-KW"/>
</dbReference>
<dbReference type="SUPFAM" id="SSF49785">
    <property type="entry name" value="Galactose-binding domain-like"/>
    <property type="match status" value="1"/>
</dbReference>
<feature type="non-terminal residue" evidence="8">
    <location>
        <position position="317"/>
    </location>
</feature>
<comment type="caution">
    <text evidence="8">The sequence shown here is derived from an EMBL/GenBank/DDBJ whole genome shotgun (WGS) entry which is preliminary data.</text>
</comment>
<comment type="subunit">
    <text evidence="3">Homotrimer.</text>
</comment>
<evidence type="ECO:0000256" key="1">
    <source>
        <dbReference type="ARBA" id="ARBA00002219"/>
    </source>
</evidence>
<dbReference type="InterPro" id="IPR051941">
    <property type="entry name" value="BG_Antigen-Binding_Lectin"/>
</dbReference>
<protein>
    <submittedName>
        <fullName evidence="8">Uncharacterized protein</fullName>
    </submittedName>
</protein>
<organism evidence="8 9">
    <name type="scientific">Paramuricea clavata</name>
    <name type="common">Red gorgonian</name>
    <name type="synonym">Violescent sea-whip</name>
    <dbReference type="NCBI Taxonomy" id="317549"/>
    <lineage>
        <taxon>Eukaryota</taxon>
        <taxon>Metazoa</taxon>
        <taxon>Cnidaria</taxon>
        <taxon>Anthozoa</taxon>
        <taxon>Octocorallia</taxon>
        <taxon>Malacalcyonacea</taxon>
        <taxon>Plexauridae</taxon>
        <taxon>Paramuricea</taxon>
    </lineage>
</organism>
<dbReference type="PROSITE" id="PS51820">
    <property type="entry name" value="PA14"/>
    <property type="match status" value="1"/>
</dbReference>
<dbReference type="OrthoDB" id="547680at2759"/>
<gene>
    <name evidence="8" type="ORF">PACLA_8A057360</name>
</gene>
<evidence type="ECO:0000256" key="4">
    <source>
        <dbReference type="ARBA" id="ARBA00022723"/>
    </source>
</evidence>
<evidence type="ECO:0000256" key="3">
    <source>
        <dbReference type="ARBA" id="ARBA00011233"/>
    </source>
</evidence>
<accession>A0A6S7IY24</accession>
<keyword evidence="7" id="KW-1015">Disulfide bond</keyword>
<dbReference type="AlphaFoldDB" id="A0A6S7IY24"/>
<evidence type="ECO:0000313" key="8">
    <source>
        <dbReference type="EMBL" id="CAB4024375.1"/>
    </source>
</evidence>
<keyword evidence="6" id="KW-0106">Calcium</keyword>
<keyword evidence="4" id="KW-0479">Metal-binding</keyword>
<keyword evidence="5" id="KW-0430">Lectin</keyword>